<dbReference type="GeneID" id="92098001"/>
<dbReference type="RefSeq" id="XP_066709899.1">
    <property type="nucleotide sequence ID" value="XM_066864938.1"/>
</dbReference>
<name>A0ABR1T8W8_9PEZI</name>
<accession>A0ABR1T8W8</accession>
<gene>
    <name evidence="2" type="ORF">PG994_013529</name>
</gene>
<feature type="region of interest" description="Disordered" evidence="1">
    <location>
        <begin position="169"/>
        <end position="220"/>
    </location>
</feature>
<dbReference type="Pfam" id="PF11374">
    <property type="entry name" value="DUF3176"/>
    <property type="match status" value="1"/>
</dbReference>
<organism evidence="2 3">
    <name type="scientific">Apiospora phragmitis</name>
    <dbReference type="NCBI Taxonomy" id="2905665"/>
    <lineage>
        <taxon>Eukaryota</taxon>
        <taxon>Fungi</taxon>
        <taxon>Dikarya</taxon>
        <taxon>Ascomycota</taxon>
        <taxon>Pezizomycotina</taxon>
        <taxon>Sordariomycetes</taxon>
        <taxon>Xylariomycetidae</taxon>
        <taxon>Amphisphaeriales</taxon>
        <taxon>Apiosporaceae</taxon>
        <taxon>Apiospora</taxon>
    </lineage>
</organism>
<sequence length="220" mass="23920">MPVAAAEVISHSKWDWFRQPRPLSHLNDTESASRSVASSFELLFNAPRASLGIVAALVTTSLAIGCKCLHSIRAFHAWKTKYFLITAGQWDIDADVKGAMIQAMTNSSAFPSSVDDITLSSVAMCQQLGRTGLSAPRQSEYQGQYPGYGLHSNNLRLLSVYEELSQRQAAHAEELPVPATVPQPPRQQASSHDVGPKVGHEPRGDARRGIGQTGQVQERS</sequence>
<reference evidence="2 3" key="1">
    <citation type="submission" date="2023-01" db="EMBL/GenBank/DDBJ databases">
        <title>Analysis of 21 Apiospora genomes using comparative genomics revels a genus with tremendous synthesis potential of carbohydrate active enzymes and secondary metabolites.</title>
        <authorList>
            <person name="Sorensen T."/>
        </authorList>
    </citation>
    <scope>NUCLEOTIDE SEQUENCE [LARGE SCALE GENOMIC DNA]</scope>
    <source>
        <strain evidence="2 3">CBS 135458</strain>
    </source>
</reference>
<dbReference type="EMBL" id="JAQQWL010000013">
    <property type="protein sequence ID" value="KAK8043046.1"/>
    <property type="molecule type" value="Genomic_DNA"/>
</dbReference>
<proteinExistence type="predicted"/>
<evidence type="ECO:0000313" key="2">
    <source>
        <dbReference type="EMBL" id="KAK8043046.1"/>
    </source>
</evidence>
<evidence type="ECO:0000256" key="1">
    <source>
        <dbReference type="SAM" id="MobiDB-lite"/>
    </source>
</evidence>
<dbReference type="InterPro" id="IPR021514">
    <property type="entry name" value="DUF3176"/>
</dbReference>
<comment type="caution">
    <text evidence="2">The sequence shown here is derived from an EMBL/GenBank/DDBJ whole genome shotgun (WGS) entry which is preliminary data.</text>
</comment>
<feature type="compositionally biased region" description="Basic and acidic residues" evidence="1">
    <location>
        <begin position="194"/>
        <end position="208"/>
    </location>
</feature>
<keyword evidence="3" id="KW-1185">Reference proteome</keyword>
<dbReference type="Proteomes" id="UP001480595">
    <property type="component" value="Unassembled WGS sequence"/>
</dbReference>
<evidence type="ECO:0000313" key="3">
    <source>
        <dbReference type="Proteomes" id="UP001480595"/>
    </source>
</evidence>
<protein>
    <submittedName>
        <fullName evidence="2">Uncharacterized protein</fullName>
    </submittedName>
</protein>